<comment type="caution">
    <text evidence="1">The sequence shown here is derived from an EMBL/GenBank/DDBJ whole genome shotgun (WGS) entry which is preliminary data.</text>
</comment>
<name>A0A8H7UVQ3_9FUNG</name>
<dbReference type="EMBL" id="JAEPRC010000428">
    <property type="protein sequence ID" value="KAG2197435.1"/>
    <property type="molecule type" value="Genomic_DNA"/>
</dbReference>
<accession>A0A8H7UVQ3</accession>
<gene>
    <name evidence="1" type="ORF">INT46_011012</name>
</gene>
<reference evidence="1" key="1">
    <citation type="submission" date="2020-12" db="EMBL/GenBank/DDBJ databases">
        <title>Metabolic potential, ecology and presence of endohyphal bacteria is reflected in genomic diversity of Mucoromycotina.</title>
        <authorList>
            <person name="Muszewska A."/>
            <person name="Okrasinska A."/>
            <person name="Steczkiewicz K."/>
            <person name="Drgas O."/>
            <person name="Orlowska M."/>
            <person name="Perlinska-Lenart U."/>
            <person name="Aleksandrzak-Piekarczyk T."/>
            <person name="Szatraj K."/>
            <person name="Zielenkiewicz U."/>
            <person name="Pilsyk S."/>
            <person name="Malc E."/>
            <person name="Mieczkowski P."/>
            <person name="Kruszewska J.S."/>
            <person name="Biernat P."/>
            <person name="Pawlowska J."/>
        </authorList>
    </citation>
    <scope>NUCLEOTIDE SEQUENCE</scope>
    <source>
        <strain evidence="1">CBS 226.32</strain>
    </source>
</reference>
<proteinExistence type="predicted"/>
<dbReference type="OrthoDB" id="3363286at2759"/>
<keyword evidence="2" id="KW-1185">Reference proteome</keyword>
<protein>
    <submittedName>
        <fullName evidence="1">Uncharacterized protein</fullName>
    </submittedName>
</protein>
<dbReference type="AlphaFoldDB" id="A0A8H7UVQ3"/>
<sequence>MSKRSLSAIIKDWNIKTIRENRRTPSQIRQIIEENPNSLEAQLATNPYAAILASPLRKCSFHSRIFPSKLLLRFGLAWHPETGRNWAFPTLRKSKGFGYYVNLKKDILQLLQKGAYQATFRGAATYRSDMVDHVQNVLFQQSFIEFCKHPIHTYDILTPVTGKQWKSSSETIEYQCILTFDTTNTTICSLDHQIQAQKHIPCYNMHQIWSQESIDDLKLQLNIPKALSMTLGVRKSVDTVQLAIDLWHCRQFITQ</sequence>
<evidence type="ECO:0000313" key="2">
    <source>
        <dbReference type="Proteomes" id="UP000650833"/>
    </source>
</evidence>
<evidence type="ECO:0000313" key="1">
    <source>
        <dbReference type="EMBL" id="KAG2197435.1"/>
    </source>
</evidence>
<dbReference type="Proteomes" id="UP000650833">
    <property type="component" value="Unassembled WGS sequence"/>
</dbReference>
<organism evidence="1 2">
    <name type="scientific">Mucor plumbeus</name>
    <dbReference type="NCBI Taxonomy" id="97098"/>
    <lineage>
        <taxon>Eukaryota</taxon>
        <taxon>Fungi</taxon>
        <taxon>Fungi incertae sedis</taxon>
        <taxon>Mucoromycota</taxon>
        <taxon>Mucoromycotina</taxon>
        <taxon>Mucoromycetes</taxon>
        <taxon>Mucorales</taxon>
        <taxon>Mucorineae</taxon>
        <taxon>Mucoraceae</taxon>
        <taxon>Mucor</taxon>
    </lineage>
</organism>